<dbReference type="EMBL" id="CP022355">
    <property type="protein sequence ID" value="ASK78212.1"/>
    <property type="molecule type" value="Genomic_DNA"/>
</dbReference>
<dbReference type="RefSeq" id="WP_089073121.1">
    <property type="nucleotide sequence ID" value="NZ_CBCSAM010000010.1"/>
</dbReference>
<accession>A0A220VDG4</accession>
<dbReference type="Gene3D" id="3.40.30.10">
    <property type="entry name" value="Glutaredoxin"/>
    <property type="match status" value="1"/>
</dbReference>
<protein>
    <submittedName>
        <fullName evidence="1">Uncharacterized protein</fullName>
    </submittedName>
</protein>
<dbReference type="InterPro" id="IPR036249">
    <property type="entry name" value="Thioredoxin-like_sf"/>
</dbReference>
<organism evidence="1 2">
    <name type="scientific">Paraphotobacterium marinum</name>
    <dbReference type="NCBI Taxonomy" id="1755811"/>
    <lineage>
        <taxon>Bacteria</taxon>
        <taxon>Pseudomonadati</taxon>
        <taxon>Pseudomonadota</taxon>
        <taxon>Gammaproteobacteria</taxon>
        <taxon>Vibrionales</taxon>
        <taxon>Vibrionaceae</taxon>
        <taxon>Paraphotobacterium</taxon>
    </lineage>
</organism>
<dbReference type="OrthoDB" id="9785445at2"/>
<proteinExistence type="predicted"/>
<evidence type="ECO:0000313" key="1">
    <source>
        <dbReference type="EMBL" id="ASK78212.1"/>
    </source>
</evidence>
<dbReference type="AlphaFoldDB" id="A0A220VDG4"/>
<reference evidence="1 2" key="1">
    <citation type="journal article" date="2016" name="Int. J. Syst. Evol. Microbiol.">
        <title>Paraphotobacterium marinum gen. nov., sp. nov., a member of the family Vibrionaceae, isolated from surface seawater.</title>
        <authorList>
            <person name="Huang Z."/>
            <person name="Dong C."/>
            <person name="Shao Z."/>
        </authorList>
    </citation>
    <scope>NUCLEOTIDE SEQUENCE [LARGE SCALE GENOMIC DNA]</scope>
    <source>
        <strain evidence="1 2">NSCS20N07D</strain>
    </source>
</reference>
<dbReference type="KEGG" id="pmai:CF386_03780"/>
<gene>
    <name evidence="1" type="ORF">CF386_03780</name>
</gene>
<sequence length="160" mass="18866">MNKLKIKQIQLIFILLVFCLPVISALVIYKNGLFNKGATNKGTFLYEQNIRLKSFKKKIWTVLYFVPKNCALSCTKAQKIINQLPKASGRNHNKFITKLIFSEDKKKYPHDLDKNYIYIADPSGLVILKYKIYDNYPYYIFGKNILKDLNKLIKYSRWKN</sequence>
<name>A0A220VDG4_9GAMM</name>
<dbReference type="Proteomes" id="UP000242175">
    <property type="component" value="Chromosome large"/>
</dbReference>
<dbReference type="SUPFAM" id="SSF52833">
    <property type="entry name" value="Thioredoxin-like"/>
    <property type="match status" value="1"/>
</dbReference>
<keyword evidence="2" id="KW-1185">Reference proteome</keyword>
<evidence type="ECO:0000313" key="2">
    <source>
        <dbReference type="Proteomes" id="UP000242175"/>
    </source>
</evidence>